<feature type="coiled-coil region" evidence="1">
    <location>
        <begin position="392"/>
        <end position="419"/>
    </location>
</feature>
<feature type="coiled-coil region" evidence="1">
    <location>
        <begin position="621"/>
        <end position="652"/>
    </location>
</feature>
<keyword evidence="3" id="KW-1185">Reference proteome</keyword>
<proteinExistence type="predicted"/>
<reference evidence="2" key="1">
    <citation type="submission" date="2021-01" db="EMBL/GenBank/DDBJ databases">
        <authorList>
            <consortium name="Genoscope - CEA"/>
            <person name="William W."/>
        </authorList>
    </citation>
    <scope>NUCLEOTIDE SEQUENCE</scope>
</reference>
<protein>
    <submittedName>
        <fullName evidence="2">Uncharacterized protein</fullName>
    </submittedName>
</protein>
<name>A0A8S1RHN9_9CILI</name>
<evidence type="ECO:0000313" key="2">
    <source>
        <dbReference type="EMBL" id="CAD8127786.1"/>
    </source>
</evidence>
<gene>
    <name evidence="2" type="ORF">PSON_ATCC_30995.1.T1800007</name>
</gene>
<comment type="caution">
    <text evidence="2">The sequence shown here is derived from an EMBL/GenBank/DDBJ whole genome shotgun (WGS) entry which is preliminary data.</text>
</comment>
<sequence>MFQKTQNNQYMIDLCQAQVFLEKGKQKKMYYKILKNQQQENNQFNQIEIDQAYSAYRKYFQDAAILFENKLNDQIIAANSYYSGKYFEQSIIIFLNKNKLPEAAKAAEKAQLTLMAAIIQLKLSNIDKCISLLRIDVDNSCFYLEVLNYAKKNNLINHSKLKEELQFIEKSQNNIFKQLPQMKIQHNLEDLCNSYIRTRTQFINTFNKQIKLFLNSSFKQNDWYTNLFDTVQIFSNIIIEEVKRQSIKKENSYFQFLENEFQKSLIDYANRDIQYFVVSYLEAIECFELLKILKTNRTHLYQLELSPHDPNNLINKIGSQLDLQYFIFKKKMFYLSEDQLQYYNSQKYKQINDTQFQIFLLTHKQNQDGLSQCKKKIENELNSKSYVKILFCVEQELQIQEFQKLLQNMLNNNNQTQNIVDITLKKLNKVFSLNLNNQLKHLEELFNIDFKQDHIKQVEQYTTLFYVLFKFHFENRKMDEIFENISLQACFKIMFLLLSGSLLYQFDFRKNFQNSLFRAISIVFKIYIFQSDSLNFIGQAFAVIQKDSYLKLFNKEGSINLEGGCYLFDSIKVIQQIQKKFINLIFNIKPTQICTKLIFQNEKEKKLVKIEVTKEEELIFIESLKKLMQKTKQEKENKNKNKKENKNNLLKVIINLNFLLSFTNISLNNNFQFLQAVDVSYHLRFYEVKRNCVSIFAIILWFKFIQSKSVRSDFLSLYQDVQLQYEVTYIVLCLLLSFASLKENNHIKLDVTEFEFIKFQEQQINQEEKEEGIDTESSKAQKNEDRIEFWKKYSDAYVKLKKLYYDEENQQNIQNPIKYMQFNLILTRELFEYIQIHLYQNEELILDNNNFMKDFATFPLLCECVLKVIINIILKSRENQEHNLNYYLKLFKVLIINLKQLTIDQTNIFSQNLLNIFQELEKEKILNHDIMTDTKNILHQFMSSDGIFGIVESYSLNTNYSQNYTKVKQDETNSLITYYKLRMNLTGKSTLEDKKVEKVYQKIYQLKSFLNEVALNANLNFYEFSQINELIYDIDLLEKKIGLIQ</sequence>
<accession>A0A8S1RHN9</accession>
<dbReference type="Proteomes" id="UP000692954">
    <property type="component" value="Unassembled WGS sequence"/>
</dbReference>
<dbReference type="AlphaFoldDB" id="A0A8S1RHN9"/>
<evidence type="ECO:0000313" key="3">
    <source>
        <dbReference type="Proteomes" id="UP000692954"/>
    </source>
</evidence>
<evidence type="ECO:0000256" key="1">
    <source>
        <dbReference type="SAM" id="Coils"/>
    </source>
</evidence>
<organism evidence="2 3">
    <name type="scientific">Paramecium sonneborni</name>
    <dbReference type="NCBI Taxonomy" id="65129"/>
    <lineage>
        <taxon>Eukaryota</taxon>
        <taxon>Sar</taxon>
        <taxon>Alveolata</taxon>
        <taxon>Ciliophora</taxon>
        <taxon>Intramacronucleata</taxon>
        <taxon>Oligohymenophorea</taxon>
        <taxon>Peniculida</taxon>
        <taxon>Parameciidae</taxon>
        <taxon>Paramecium</taxon>
    </lineage>
</organism>
<keyword evidence="1" id="KW-0175">Coiled coil</keyword>
<dbReference type="EMBL" id="CAJJDN010000180">
    <property type="protein sequence ID" value="CAD8127786.1"/>
    <property type="molecule type" value="Genomic_DNA"/>
</dbReference>